<dbReference type="InterPro" id="IPR036291">
    <property type="entry name" value="NAD(P)-bd_dom_sf"/>
</dbReference>
<dbReference type="SUPFAM" id="SSF51735">
    <property type="entry name" value="NAD(P)-binding Rossmann-fold domains"/>
    <property type="match status" value="1"/>
</dbReference>
<keyword evidence="2 4" id="KW-0560">Oxidoreductase</keyword>
<dbReference type="EC" id="1.-.-.-" evidence="4"/>
<reference evidence="5" key="1">
    <citation type="journal article" date="2019" name="Int. J. Syst. Evol. Microbiol.">
        <title>The Global Catalogue of Microorganisms (GCM) 10K type strain sequencing project: providing services to taxonomists for standard genome sequencing and annotation.</title>
        <authorList>
            <consortium name="The Broad Institute Genomics Platform"/>
            <consortium name="The Broad Institute Genome Sequencing Center for Infectious Disease"/>
            <person name="Wu L."/>
            <person name="Ma J."/>
        </authorList>
    </citation>
    <scope>NUCLEOTIDE SEQUENCE [LARGE SCALE GENOMIC DNA]</scope>
    <source>
        <strain evidence="5">KCTC 52640</strain>
    </source>
</reference>
<keyword evidence="5" id="KW-1185">Reference proteome</keyword>
<dbReference type="PANTHER" id="PTHR44196:SF3">
    <property type="entry name" value="SHORT CHAIN DEHYDROGENASE FAMILY PROTEIN"/>
    <property type="match status" value="1"/>
</dbReference>
<dbReference type="PANTHER" id="PTHR44196">
    <property type="entry name" value="DEHYDROGENASE/REDUCTASE SDR FAMILY MEMBER 7B"/>
    <property type="match status" value="1"/>
</dbReference>
<dbReference type="Pfam" id="PF00106">
    <property type="entry name" value="adh_short"/>
    <property type="match status" value="1"/>
</dbReference>
<dbReference type="InterPro" id="IPR002347">
    <property type="entry name" value="SDR_fam"/>
</dbReference>
<dbReference type="RefSeq" id="WP_380685847.1">
    <property type="nucleotide sequence ID" value="NZ_JBHRSS010000001.1"/>
</dbReference>
<dbReference type="GO" id="GO:0016491">
    <property type="term" value="F:oxidoreductase activity"/>
    <property type="evidence" value="ECO:0007669"/>
    <property type="project" value="UniProtKB-KW"/>
</dbReference>
<dbReference type="EMBL" id="JBHRSS010000001">
    <property type="protein sequence ID" value="MFC3102611.1"/>
    <property type="molecule type" value="Genomic_DNA"/>
</dbReference>
<evidence type="ECO:0000256" key="2">
    <source>
        <dbReference type="ARBA" id="ARBA00023002"/>
    </source>
</evidence>
<feature type="region of interest" description="Disordered" evidence="3">
    <location>
        <begin position="152"/>
        <end position="173"/>
    </location>
</feature>
<dbReference type="Proteomes" id="UP001595462">
    <property type="component" value="Unassembled WGS sequence"/>
</dbReference>
<feature type="compositionally biased region" description="Basic and acidic residues" evidence="3">
    <location>
        <begin position="154"/>
        <end position="173"/>
    </location>
</feature>
<evidence type="ECO:0000313" key="5">
    <source>
        <dbReference type="Proteomes" id="UP001595462"/>
    </source>
</evidence>
<comment type="caution">
    <text evidence="4">The sequence shown here is derived from an EMBL/GenBank/DDBJ whole genome shotgun (WGS) entry which is preliminary data.</text>
</comment>
<evidence type="ECO:0000313" key="4">
    <source>
        <dbReference type="EMBL" id="MFC3102611.1"/>
    </source>
</evidence>
<dbReference type="PRINTS" id="PR00081">
    <property type="entry name" value="GDHRDH"/>
</dbReference>
<name>A0ABV7EL50_9GAMM</name>
<sequence>MSARGVVWITGASSGIGAALALEMAAHGWQVAASGRDSKRLQALCAQAPDAIHSFVLEVTDAAANEATAAAIEATLGPIDLAVFNAGVGSRFAIDRFDAADVQSRMQVNYGGTVNGIGAVLPRMRERRHGHIALTASVAGFRGMPGSALFVQGGDDRARREPQAGSGRLRDRYQRDHARLRTHAADRQESVSHAVHHRSG</sequence>
<protein>
    <submittedName>
        <fullName evidence="4">SDR family oxidoreductase</fullName>
        <ecNumber evidence="4">1.-.-.-</ecNumber>
    </submittedName>
</protein>
<accession>A0ABV7EL50</accession>
<dbReference type="Gene3D" id="3.40.50.720">
    <property type="entry name" value="NAD(P)-binding Rossmann-like Domain"/>
    <property type="match status" value="1"/>
</dbReference>
<proteinExistence type="inferred from homology"/>
<organism evidence="4 5">
    <name type="scientific">Salinisphaera aquimarina</name>
    <dbReference type="NCBI Taxonomy" id="2094031"/>
    <lineage>
        <taxon>Bacteria</taxon>
        <taxon>Pseudomonadati</taxon>
        <taxon>Pseudomonadota</taxon>
        <taxon>Gammaproteobacteria</taxon>
        <taxon>Salinisphaerales</taxon>
        <taxon>Salinisphaeraceae</taxon>
        <taxon>Salinisphaera</taxon>
    </lineage>
</organism>
<comment type="similarity">
    <text evidence="1">Belongs to the short-chain dehydrogenases/reductases (SDR) family.</text>
</comment>
<evidence type="ECO:0000256" key="1">
    <source>
        <dbReference type="ARBA" id="ARBA00006484"/>
    </source>
</evidence>
<gene>
    <name evidence="4" type="ORF">ACFOSU_01755</name>
</gene>
<evidence type="ECO:0000256" key="3">
    <source>
        <dbReference type="SAM" id="MobiDB-lite"/>
    </source>
</evidence>